<name>K8XR40_RHOOP</name>
<dbReference type="InterPro" id="IPR052164">
    <property type="entry name" value="Anthracycline_SecMetBiosynth"/>
</dbReference>
<organism evidence="2 3">
    <name type="scientific">Rhodococcus opacus M213</name>
    <dbReference type="NCBI Taxonomy" id="1129896"/>
    <lineage>
        <taxon>Bacteria</taxon>
        <taxon>Bacillati</taxon>
        <taxon>Actinomycetota</taxon>
        <taxon>Actinomycetes</taxon>
        <taxon>Mycobacteriales</taxon>
        <taxon>Nocardiaceae</taxon>
        <taxon>Rhodococcus</taxon>
    </lineage>
</organism>
<comment type="caution">
    <text evidence="2">The sequence shown here is derived from an EMBL/GenBank/DDBJ whole genome shotgun (WGS) entry which is preliminary data.</text>
</comment>
<sequence>MLMSGELSFFELGVANTEQGRKFYSALFGWEFESGPGGSGYSINTPNVPGGIHGGDEAAGPYVFFRVPDLDAAVEQVLALGGTVDAVELGEDPESVAKFGRFKLCHDDQGSSFGLHEPPSGN</sequence>
<gene>
    <name evidence="2" type="ORF">WSS_A04765</name>
</gene>
<evidence type="ECO:0000259" key="1">
    <source>
        <dbReference type="PROSITE" id="PS51819"/>
    </source>
</evidence>
<evidence type="ECO:0000313" key="3">
    <source>
        <dbReference type="Proteomes" id="UP000005951"/>
    </source>
</evidence>
<dbReference type="EMBL" id="AJYC02000012">
    <property type="protein sequence ID" value="EKT83939.1"/>
    <property type="molecule type" value="Genomic_DNA"/>
</dbReference>
<dbReference type="SUPFAM" id="SSF54593">
    <property type="entry name" value="Glyoxalase/Bleomycin resistance protein/Dihydroxybiphenyl dioxygenase"/>
    <property type="match status" value="1"/>
</dbReference>
<reference evidence="2 3" key="1">
    <citation type="journal article" date="2013" name="Genome Announc.">
        <title>Draft Genome Sequence of Rhodococcus opacus Strain M213 Shows a Diverse Catabolic Potential.</title>
        <authorList>
            <person name="Pathak A."/>
            <person name="Green S.J."/>
            <person name="Ogram A."/>
            <person name="Chauhan A."/>
        </authorList>
    </citation>
    <scope>NUCLEOTIDE SEQUENCE [LARGE SCALE GENOMIC DNA]</scope>
    <source>
        <strain evidence="2 3">M213</strain>
    </source>
</reference>
<dbReference type="Gene3D" id="3.10.180.10">
    <property type="entry name" value="2,3-Dihydroxybiphenyl 1,2-Dioxygenase, domain 1"/>
    <property type="match status" value="1"/>
</dbReference>
<evidence type="ECO:0000313" key="2">
    <source>
        <dbReference type="EMBL" id="EKT83939.1"/>
    </source>
</evidence>
<dbReference type="PANTHER" id="PTHR33993">
    <property type="entry name" value="GLYOXALASE-RELATED"/>
    <property type="match status" value="1"/>
</dbReference>
<proteinExistence type="predicted"/>
<dbReference type="Proteomes" id="UP000005951">
    <property type="component" value="Unassembled WGS sequence"/>
</dbReference>
<feature type="domain" description="VOC" evidence="1">
    <location>
        <begin position="6"/>
        <end position="118"/>
    </location>
</feature>
<dbReference type="CDD" id="cd07247">
    <property type="entry name" value="SgaA_N_like"/>
    <property type="match status" value="1"/>
</dbReference>
<dbReference type="PROSITE" id="PS51819">
    <property type="entry name" value="VOC"/>
    <property type="match status" value="1"/>
</dbReference>
<dbReference type="InterPro" id="IPR029068">
    <property type="entry name" value="Glyas_Bleomycin-R_OHBP_Dase"/>
</dbReference>
<dbReference type="AlphaFoldDB" id="K8XR40"/>
<protein>
    <recommendedName>
        <fullName evidence="1">VOC domain-containing protein</fullName>
    </recommendedName>
</protein>
<accession>K8XR40</accession>
<dbReference type="PANTHER" id="PTHR33993:SF14">
    <property type="entry name" value="GB|AAF24581.1"/>
    <property type="match status" value="1"/>
</dbReference>
<dbReference type="InterPro" id="IPR037523">
    <property type="entry name" value="VOC_core"/>
</dbReference>